<feature type="non-terminal residue" evidence="1">
    <location>
        <position position="1"/>
    </location>
</feature>
<protein>
    <submittedName>
        <fullName evidence="1">Uncharacterized protein</fullName>
    </submittedName>
</protein>
<sequence length="191" mass="21964">GLSDVLQSAVPPTIDFFKSLPTLPNDALVWGIYALVFEKEDQLPKLYIGSGTESKIGLRDRFRDYNRGDFTDLPSKCLKKGWTEKHRGLLCWSSIPPEIDIPLQRLRFLAIEATLAFAFSVVRNRPQKTDDVWSEIVPWPQATFPWAPLCTHSAFWEVPRGIDKINITSEELEERKAMQAQRKYCLTCHRN</sequence>
<keyword evidence="2" id="KW-1185">Reference proteome</keyword>
<reference evidence="1" key="2">
    <citation type="submission" date="2023-06" db="EMBL/GenBank/DDBJ databases">
        <authorList>
            <consortium name="Lawrence Berkeley National Laboratory"/>
            <person name="Haridas S."/>
            <person name="Hensen N."/>
            <person name="Bonometti L."/>
            <person name="Westerberg I."/>
            <person name="Brannstrom I.O."/>
            <person name="Guillou S."/>
            <person name="Cros-Aarteil S."/>
            <person name="Calhoun S."/>
            <person name="Kuo A."/>
            <person name="Mondo S."/>
            <person name="Pangilinan J."/>
            <person name="Riley R."/>
            <person name="Labutti K."/>
            <person name="Andreopoulos B."/>
            <person name="Lipzen A."/>
            <person name="Chen C."/>
            <person name="Yanf M."/>
            <person name="Daum C."/>
            <person name="Ng V."/>
            <person name="Clum A."/>
            <person name="Steindorff A."/>
            <person name="Ohm R."/>
            <person name="Martin F."/>
            <person name="Silar P."/>
            <person name="Natvig D."/>
            <person name="Lalanne C."/>
            <person name="Gautier V."/>
            <person name="Ament-Velasquez S.L."/>
            <person name="Kruys A."/>
            <person name="Hutchinson M.I."/>
            <person name="Powell A.J."/>
            <person name="Barry K."/>
            <person name="Miller A.N."/>
            <person name="Grigoriev I.V."/>
            <person name="Debuchy R."/>
            <person name="Gladieux P."/>
            <person name="Thoren M.H."/>
            <person name="Johannesson H."/>
        </authorList>
    </citation>
    <scope>NUCLEOTIDE SEQUENCE</scope>
    <source>
        <strain evidence="1">CBS 560.94</strain>
    </source>
</reference>
<dbReference type="GeneID" id="87867892"/>
<feature type="non-terminal residue" evidence="1">
    <location>
        <position position="191"/>
    </location>
</feature>
<reference evidence="1" key="1">
    <citation type="journal article" date="2023" name="Mol. Phylogenet. Evol.">
        <title>Genome-scale phylogeny and comparative genomics of the fungal order Sordariales.</title>
        <authorList>
            <person name="Hensen N."/>
            <person name="Bonometti L."/>
            <person name="Westerberg I."/>
            <person name="Brannstrom I.O."/>
            <person name="Guillou S."/>
            <person name="Cros-Aarteil S."/>
            <person name="Calhoun S."/>
            <person name="Haridas S."/>
            <person name="Kuo A."/>
            <person name="Mondo S."/>
            <person name="Pangilinan J."/>
            <person name="Riley R."/>
            <person name="LaButti K."/>
            <person name="Andreopoulos B."/>
            <person name="Lipzen A."/>
            <person name="Chen C."/>
            <person name="Yan M."/>
            <person name="Daum C."/>
            <person name="Ng V."/>
            <person name="Clum A."/>
            <person name="Steindorff A."/>
            <person name="Ohm R.A."/>
            <person name="Martin F."/>
            <person name="Silar P."/>
            <person name="Natvig D.O."/>
            <person name="Lalanne C."/>
            <person name="Gautier V."/>
            <person name="Ament-Velasquez S.L."/>
            <person name="Kruys A."/>
            <person name="Hutchinson M.I."/>
            <person name="Powell A.J."/>
            <person name="Barry K."/>
            <person name="Miller A.N."/>
            <person name="Grigoriev I.V."/>
            <person name="Debuchy R."/>
            <person name="Gladieux P."/>
            <person name="Hiltunen Thoren M."/>
            <person name="Johannesson H."/>
        </authorList>
    </citation>
    <scope>NUCLEOTIDE SEQUENCE</scope>
    <source>
        <strain evidence="1">CBS 560.94</strain>
    </source>
</reference>
<dbReference type="Proteomes" id="UP001278500">
    <property type="component" value="Unassembled WGS sequence"/>
</dbReference>
<comment type="caution">
    <text evidence="1">The sequence shown here is derived from an EMBL/GenBank/DDBJ whole genome shotgun (WGS) entry which is preliminary data.</text>
</comment>
<name>A0AAE0JB68_9PEZI</name>
<proteinExistence type="predicted"/>
<gene>
    <name evidence="1" type="ORF">B0H65DRAFT_578631</name>
</gene>
<dbReference type="EMBL" id="JAUEPP010000006">
    <property type="protein sequence ID" value="KAK3340768.1"/>
    <property type="molecule type" value="Genomic_DNA"/>
</dbReference>
<dbReference type="AlphaFoldDB" id="A0AAE0JB68"/>
<accession>A0AAE0JB68</accession>
<evidence type="ECO:0000313" key="1">
    <source>
        <dbReference type="EMBL" id="KAK3340768.1"/>
    </source>
</evidence>
<evidence type="ECO:0000313" key="2">
    <source>
        <dbReference type="Proteomes" id="UP001278500"/>
    </source>
</evidence>
<dbReference type="RefSeq" id="XP_062679710.1">
    <property type="nucleotide sequence ID" value="XM_062830738.1"/>
</dbReference>
<organism evidence="1 2">
    <name type="scientific">Neurospora tetraspora</name>
    <dbReference type="NCBI Taxonomy" id="94610"/>
    <lineage>
        <taxon>Eukaryota</taxon>
        <taxon>Fungi</taxon>
        <taxon>Dikarya</taxon>
        <taxon>Ascomycota</taxon>
        <taxon>Pezizomycotina</taxon>
        <taxon>Sordariomycetes</taxon>
        <taxon>Sordariomycetidae</taxon>
        <taxon>Sordariales</taxon>
        <taxon>Sordariaceae</taxon>
        <taxon>Neurospora</taxon>
    </lineage>
</organism>